<proteinExistence type="predicted"/>
<comment type="caution">
    <text evidence="2">The sequence shown here is derived from an EMBL/GenBank/DDBJ whole genome shotgun (WGS) entry which is preliminary data.</text>
</comment>
<evidence type="ECO:0000259" key="1">
    <source>
        <dbReference type="Pfam" id="PF14616"/>
    </source>
</evidence>
<dbReference type="InterPro" id="IPR028012">
    <property type="entry name" value="Rua1_C"/>
</dbReference>
<sequence length="287" mass="34097">QKRTLQCYAYEDDEEVDELTEEYQDTQSVDDKHKNTTSVLSIENKLSIRFSRPRNSIDAAMLLVNFQHAQHTEFKQEIQEPKVNKNDCQSMVKFQSPVVHGPTYYPLPPMMHSFPPMPYYYVLPPFCYPYPHLPPPHPATFEPDVKTRTTKKLKDEIVEVDPESDTRKQKPRFVGDQYTPEWVRYGKQSKEGLCDNCVPGRWLQLKNSTYWYHKQFHHGISAVSGKLFIQPLETRWRDNDKVEGLCHQCRRWIQVRSSKRDNSSLWYRHAHKCHVYDKPKEITPRKR</sequence>
<dbReference type="PANTHER" id="PTHR28125:SF3">
    <property type="entry name" value="TRANSCRIPTION REGULATOR RUA1 C-TERMINAL DOMAIN-CONTAINING PROTEIN"/>
    <property type="match status" value="1"/>
</dbReference>
<keyword evidence="3" id="KW-1185">Reference proteome</keyword>
<dbReference type="STRING" id="4846.A0A367KRN8"/>
<dbReference type="Proteomes" id="UP000253551">
    <property type="component" value="Unassembled WGS sequence"/>
</dbReference>
<protein>
    <recommendedName>
        <fullName evidence="1">Transcription regulator Rua1 C-terminal domain-containing protein</fullName>
    </recommendedName>
</protein>
<dbReference type="EMBL" id="PJQM01000571">
    <property type="protein sequence ID" value="RCI04807.1"/>
    <property type="molecule type" value="Genomic_DNA"/>
</dbReference>
<dbReference type="AlphaFoldDB" id="A0A367KRN8"/>
<accession>A0A367KRN8</accession>
<name>A0A367KRN8_RHIST</name>
<reference evidence="2 3" key="1">
    <citation type="journal article" date="2018" name="G3 (Bethesda)">
        <title>Phylogenetic and Phylogenomic Definition of Rhizopus Species.</title>
        <authorList>
            <person name="Gryganskyi A.P."/>
            <person name="Golan J."/>
            <person name="Dolatabadi S."/>
            <person name="Mondo S."/>
            <person name="Robb S."/>
            <person name="Idnurm A."/>
            <person name="Muszewska A."/>
            <person name="Steczkiewicz K."/>
            <person name="Masonjones S."/>
            <person name="Liao H.L."/>
            <person name="Gajdeczka M.T."/>
            <person name="Anike F."/>
            <person name="Vuek A."/>
            <person name="Anishchenko I.M."/>
            <person name="Voigt K."/>
            <person name="de Hoog G.S."/>
            <person name="Smith M.E."/>
            <person name="Heitman J."/>
            <person name="Vilgalys R."/>
            <person name="Stajich J.E."/>
        </authorList>
    </citation>
    <scope>NUCLEOTIDE SEQUENCE [LARGE SCALE GENOMIC DNA]</scope>
    <source>
        <strain evidence="2 3">LSU 92-RS-03</strain>
    </source>
</reference>
<gene>
    <name evidence="2" type="ORF">CU098_013199</name>
</gene>
<feature type="non-terminal residue" evidence="2">
    <location>
        <position position="1"/>
    </location>
</feature>
<dbReference type="Pfam" id="PF14616">
    <property type="entry name" value="Rua1_C"/>
    <property type="match status" value="1"/>
</dbReference>
<dbReference type="PANTHER" id="PTHR28125">
    <property type="entry name" value="MEIOTIC EXPRESSION UP-REGULATED PROTEIN 26"/>
    <property type="match status" value="1"/>
</dbReference>
<feature type="domain" description="Transcription regulator Rua1 C-terminal" evidence="1">
    <location>
        <begin position="176"/>
        <end position="274"/>
    </location>
</feature>
<organism evidence="2 3">
    <name type="scientific">Rhizopus stolonifer</name>
    <name type="common">Rhizopus nigricans</name>
    <dbReference type="NCBI Taxonomy" id="4846"/>
    <lineage>
        <taxon>Eukaryota</taxon>
        <taxon>Fungi</taxon>
        <taxon>Fungi incertae sedis</taxon>
        <taxon>Mucoromycota</taxon>
        <taxon>Mucoromycotina</taxon>
        <taxon>Mucoromycetes</taxon>
        <taxon>Mucorales</taxon>
        <taxon>Mucorineae</taxon>
        <taxon>Rhizopodaceae</taxon>
        <taxon>Rhizopus</taxon>
    </lineage>
</organism>
<evidence type="ECO:0000313" key="2">
    <source>
        <dbReference type="EMBL" id="RCI04807.1"/>
    </source>
</evidence>
<evidence type="ECO:0000313" key="3">
    <source>
        <dbReference type="Proteomes" id="UP000253551"/>
    </source>
</evidence>
<dbReference type="OrthoDB" id="5595379at2759"/>